<dbReference type="Pfam" id="PF25944">
    <property type="entry name" value="Beta-barrel_RND"/>
    <property type="match status" value="1"/>
</dbReference>
<evidence type="ECO:0000256" key="4">
    <source>
        <dbReference type="SAM" id="SignalP"/>
    </source>
</evidence>
<evidence type="ECO:0000313" key="9">
    <source>
        <dbReference type="EMBL" id="WAV96856.1"/>
    </source>
</evidence>
<evidence type="ECO:0000259" key="6">
    <source>
        <dbReference type="Pfam" id="PF25917"/>
    </source>
</evidence>
<feature type="chain" id="PRO_5046251092" evidence="4">
    <location>
        <begin position="28"/>
        <end position="428"/>
    </location>
</feature>
<evidence type="ECO:0000259" key="8">
    <source>
        <dbReference type="Pfam" id="PF25967"/>
    </source>
</evidence>
<comment type="similarity">
    <text evidence="2">Belongs to the membrane fusion protein (MFP) (TC 8.A.1) family.</text>
</comment>
<evidence type="ECO:0000256" key="1">
    <source>
        <dbReference type="ARBA" id="ARBA00004196"/>
    </source>
</evidence>
<feature type="region of interest" description="Disordered" evidence="3">
    <location>
        <begin position="370"/>
        <end position="428"/>
    </location>
</feature>
<comment type="subcellular location">
    <subcellularLocation>
        <location evidence="1">Cell envelope</location>
    </subcellularLocation>
</comment>
<gene>
    <name evidence="9" type="ORF">NB645_08540</name>
</gene>
<feature type="domain" description="Multidrug resistance protein MdtA-like alpha-helical hairpin" evidence="5">
    <location>
        <begin position="102"/>
        <end position="170"/>
    </location>
</feature>
<dbReference type="Gene3D" id="1.10.287.470">
    <property type="entry name" value="Helix hairpin bin"/>
    <property type="match status" value="1"/>
</dbReference>
<dbReference type="RefSeq" id="WP_269264334.1">
    <property type="nucleotide sequence ID" value="NZ_CP098248.1"/>
</dbReference>
<proteinExistence type="inferred from homology"/>
<dbReference type="PANTHER" id="PTHR30158">
    <property type="entry name" value="ACRA/E-RELATED COMPONENT OF DRUG EFFLUX TRANSPORTER"/>
    <property type="match status" value="1"/>
</dbReference>
<dbReference type="Gene3D" id="2.40.50.100">
    <property type="match status" value="1"/>
</dbReference>
<organism evidence="9 10">
    <name type="scientific">Oxalobacter aliiformigenes</name>
    <dbReference type="NCBI Taxonomy" id="2946593"/>
    <lineage>
        <taxon>Bacteria</taxon>
        <taxon>Pseudomonadati</taxon>
        <taxon>Pseudomonadota</taxon>
        <taxon>Betaproteobacteria</taxon>
        <taxon>Burkholderiales</taxon>
        <taxon>Oxalobacteraceae</taxon>
        <taxon>Oxalobacter</taxon>
    </lineage>
</organism>
<dbReference type="Proteomes" id="UP001164794">
    <property type="component" value="Chromosome"/>
</dbReference>
<evidence type="ECO:0000256" key="2">
    <source>
        <dbReference type="ARBA" id="ARBA00009477"/>
    </source>
</evidence>
<feature type="domain" description="Multidrug resistance protein MdtA-like beta-barrel" evidence="7">
    <location>
        <begin position="207"/>
        <end position="296"/>
    </location>
</feature>
<protein>
    <submittedName>
        <fullName evidence="9">Efflux RND transporter periplasmic adaptor subunit</fullName>
    </submittedName>
</protein>
<dbReference type="NCBIfam" id="TIGR01730">
    <property type="entry name" value="RND_mfp"/>
    <property type="match status" value="1"/>
</dbReference>
<keyword evidence="10" id="KW-1185">Reference proteome</keyword>
<dbReference type="PANTHER" id="PTHR30158:SF3">
    <property type="entry name" value="MULTIDRUG EFFLUX PUMP SUBUNIT ACRA-RELATED"/>
    <property type="match status" value="1"/>
</dbReference>
<evidence type="ECO:0000256" key="3">
    <source>
        <dbReference type="SAM" id="MobiDB-lite"/>
    </source>
</evidence>
<dbReference type="Gene3D" id="2.40.420.20">
    <property type="match status" value="1"/>
</dbReference>
<dbReference type="InterPro" id="IPR058627">
    <property type="entry name" value="MdtA-like_C"/>
</dbReference>
<dbReference type="InterPro" id="IPR058624">
    <property type="entry name" value="MdtA-like_HH"/>
</dbReference>
<dbReference type="SUPFAM" id="SSF111369">
    <property type="entry name" value="HlyD-like secretion proteins"/>
    <property type="match status" value="1"/>
</dbReference>
<feature type="compositionally biased region" description="Polar residues" evidence="3">
    <location>
        <begin position="378"/>
        <end position="389"/>
    </location>
</feature>
<dbReference type="InterPro" id="IPR058625">
    <property type="entry name" value="MdtA-like_BSH"/>
</dbReference>
<dbReference type="InterPro" id="IPR006143">
    <property type="entry name" value="RND_pump_MFP"/>
</dbReference>
<sequence>MSSFLSLRNAGAIFAMASLLAACGDKAAPPAQLPEAAFVTVTPEKMVVENELPGRLESYRTAEVRARVPGIILKRAFEEGSYVKQGQLLFQIDPRDYKASVQSAKASLARAEANKVQADLKLKRYTPLVEINAVSKQEYDDAVAAQKQAAADVDAAKAELVKAKLNLEYATVTAPISGRIGRQMVTEGALVGQNETTLLATIQQINPIYLNLTQSSAELLKLRQKMQNGMLKGTDKTGLNVTMVMEDGSIYPQTGKLLFSDISVDPTTGEVTIRALFPNPDNMILPGMFVRARLEQAVDENAIIVPQQAVQHSNNGSTVMVINQEDKIETRNVKTGAAVGNRWLVTEGLQAGDRVVVEGLQKVRPGSPVRVVPWEATPNDTGATEQQVPAESAEKAETTEQKEATKTSGAAPQATPQQQPASSPAKAE</sequence>
<reference evidence="9" key="1">
    <citation type="journal article" date="2022" name="Front. Microbiol.">
        <title>New perspectives on an old grouping: The genomic and phenotypic variability of Oxalobacter formigenes and the implications for calcium oxalate stone prevention.</title>
        <authorList>
            <person name="Chmiel J.A."/>
            <person name="Carr C."/>
            <person name="Stuivenberg G.A."/>
            <person name="Venema R."/>
            <person name="Chanyi R.M."/>
            <person name="Al K.F."/>
            <person name="Giguere D."/>
            <person name="Say H."/>
            <person name="Akouris P.P."/>
            <person name="Dominguez Romero S.A."/>
            <person name="Kwong A."/>
            <person name="Tai V."/>
            <person name="Koval S.F."/>
            <person name="Razvi H."/>
            <person name="Bjazevic J."/>
            <person name="Burton J.P."/>
        </authorList>
    </citation>
    <scope>NUCLEOTIDE SEQUENCE</scope>
    <source>
        <strain evidence="9">HOxNP-1</strain>
    </source>
</reference>
<evidence type="ECO:0000259" key="5">
    <source>
        <dbReference type="Pfam" id="PF25876"/>
    </source>
</evidence>
<dbReference type="InterPro" id="IPR058626">
    <property type="entry name" value="MdtA-like_b-barrel"/>
</dbReference>
<dbReference type="Gene3D" id="2.40.30.170">
    <property type="match status" value="1"/>
</dbReference>
<feature type="compositionally biased region" description="Low complexity" evidence="3">
    <location>
        <begin position="406"/>
        <end position="428"/>
    </location>
</feature>
<feature type="domain" description="Multidrug resistance protein MdtA-like barrel-sandwich hybrid" evidence="6">
    <location>
        <begin position="60"/>
        <end position="203"/>
    </location>
</feature>
<feature type="signal peptide" evidence="4">
    <location>
        <begin position="1"/>
        <end position="27"/>
    </location>
</feature>
<accession>A0ABY7JHB6</accession>
<feature type="domain" description="Multidrug resistance protein MdtA-like C-terminal permuted SH3" evidence="8">
    <location>
        <begin position="301"/>
        <end position="362"/>
    </location>
</feature>
<evidence type="ECO:0000313" key="10">
    <source>
        <dbReference type="Proteomes" id="UP001164794"/>
    </source>
</evidence>
<dbReference type="Pfam" id="PF25876">
    <property type="entry name" value="HH_MFP_RND"/>
    <property type="match status" value="1"/>
</dbReference>
<feature type="compositionally biased region" description="Basic and acidic residues" evidence="3">
    <location>
        <begin position="392"/>
        <end position="405"/>
    </location>
</feature>
<evidence type="ECO:0000259" key="7">
    <source>
        <dbReference type="Pfam" id="PF25944"/>
    </source>
</evidence>
<keyword evidence="4" id="KW-0732">Signal</keyword>
<dbReference type="Pfam" id="PF25967">
    <property type="entry name" value="RND-MFP_C"/>
    <property type="match status" value="1"/>
</dbReference>
<dbReference type="Pfam" id="PF25917">
    <property type="entry name" value="BSH_RND"/>
    <property type="match status" value="1"/>
</dbReference>
<dbReference type="EMBL" id="CP098248">
    <property type="protein sequence ID" value="WAV96856.1"/>
    <property type="molecule type" value="Genomic_DNA"/>
</dbReference>
<name>A0ABY7JHB6_9BURK</name>